<comment type="caution">
    <text evidence="9">The sequence shown here is derived from an EMBL/GenBank/DDBJ whole genome shotgun (WGS) entry which is preliminary data.</text>
</comment>
<keyword evidence="2 7" id="KW-0812">Transmembrane</keyword>
<feature type="transmembrane region" description="Helical" evidence="7">
    <location>
        <begin position="197"/>
        <end position="219"/>
    </location>
</feature>
<organism evidence="9 10">
    <name type="scientific">Plectosphaerella plurivora</name>
    <dbReference type="NCBI Taxonomy" id="936078"/>
    <lineage>
        <taxon>Eukaryota</taxon>
        <taxon>Fungi</taxon>
        <taxon>Dikarya</taxon>
        <taxon>Ascomycota</taxon>
        <taxon>Pezizomycotina</taxon>
        <taxon>Sordariomycetes</taxon>
        <taxon>Hypocreomycetidae</taxon>
        <taxon>Glomerellales</taxon>
        <taxon>Plectosphaerellaceae</taxon>
        <taxon>Plectosphaerella</taxon>
    </lineage>
</organism>
<evidence type="ECO:0000256" key="6">
    <source>
        <dbReference type="SAM" id="MobiDB-lite"/>
    </source>
</evidence>
<feature type="region of interest" description="Disordered" evidence="6">
    <location>
        <begin position="308"/>
        <end position="341"/>
    </location>
</feature>
<feature type="transmembrane region" description="Helical" evidence="7">
    <location>
        <begin position="101"/>
        <end position="125"/>
    </location>
</feature>
<dbReference type="PANTHER" id="PTHR33048">
    <property type="entry name" value="PTH11-LIKE INTEGRAL MEMBRANE PROTEIN (AFU_ORTHOLOGUE AFUA_5G11245)"/>
    <property type="match status" value="1"/>
</dbReference>
<dbReference type="InterPro" id="IPR052337">
    <property type="entry name" value="SAT4-like"/>
</dbReference>
<evidence type="ECO:0000256" key="7">
    <source>
        <dbReference type="SAM" id="Phobius"/>
    </source>
</evidence>
<feature type="compositionally biased region" description="Polar residues" evidence="6">
    <location>
        <begin position="308"/>
        <end position="317"/>
    </location>
</feature>
<proteinExistence type="inferred from homology"/>
<dbReference type="InterPro" id="IPR049326">
    <property type="entry name" value="Rhodopsin_dom_fungi"/>
</dbReference>
<comment type="subcellular location">
    <subcellularLocation>
        <location evidence="1">Membrane</location>
        <topology evidence="1">Multi-pass membrane protein</topology>
    </subcellularLocation>
</comment>
<reference evidence="9" key="1">
    <citation type="journal article" date="2021" name="Nat. Commun.">
        <title>Genetic determinants of endophytism in the Arabidopsis root mycobiome.</title>
        <authorList>
            <person name="Mesny F."/>
            <person name="Miyauchi S."/>
            <person name="Thiergart T."/>
            <person name="Pickel B."/>
            <person name="Atanasova L."/>
            <person name="Karlsson M."/>
            <person name="Huettel B."/>
            <person name="Barry K.W."/>
            <person name="Haridas S."/>
            <person name="Chen C."/>
            <person name="Bauer D."/>
            <person name="Andreopoulos W."/>
            <person name="Pangilinan J."/>
            <person name="LaButti K."/>
            <person name="Riley R."/>
            <person name="Lipzen A."/>
            <person name="Clum A."/>
            <person name="Drula E."/>
            <person name="Henrissat B."/>
            <person name="Kohler A."/>
            <person name="Grigoriev I.V."/>
            <person name="Martin F.M."/>
            <person name="Hacquard S."/>
        </authorList>
    </citation>
    <scope>NUCLEOTIDE SEQUENCE</scope>
    <source>
        <strain evidence="9">MPI-SDFR-AT-0117</strain>
    </source>
</reference>
<evidence type="ECO:0000256" key="1">
    <source>
        <dbReference type="ARBA" id="ARBA00004141"/>
    </source>
</evidence>
<evidence type="ECO:0000256" key="2">
    <source>
        <dbReference type="ARBA" id="ARBA00022692"/>
    </source>
</evidence>
<keyword evidence="10" id="KW-1185">Reference proteome</keyword>
<feature type="transmembrane region" description="Helical" evidence="7">
    <location>
        <begin position="56"/>
        <end position="81"/>
    </location>
</feature>
<dbReference type="PANTHER" id="PTHR33048:SF47">
    <property type="entry name" value="INTEGRAL MEMBRANE PROTEIN-RELATED"/>
    <property type="match status" value="1"/>
</dbReference>
<evidence type="ECO:0000259" key="8">
    <source>
        <dbReference type="Pfam" id="PF20684"/>
    </source>
</evidence>
<feature type="compositionally biased region" description="Gly residues" evidence="6">
    <location>
        <begin position="328"/>
        <end position="337"/>
    </location>
</feature>
<evidence type="ECO:0000313" key="9">
    <source>
        <dbReference type="EMBL" id="KAH6687187.1"/>
    </source>
</evidence>
<gene>
    <name evidence="9" type="ORF">F5X68DRAFT_134025</name>
</gene>
<feature type="transmembrane region" description="Helical" evidence="7">
    <location>
        <begin position="18"/>
        <end position="36"/>
    </location>
</feature>
<dbReference type="AlphaFoldDB" id="A0A9P9AAB3"/>
<comment type="similarity">
    <text evidence="5">Belongs to the SAT4 family.</text>
</comment>
<dbReference type="EMBL" id="JAGSXJ010000011">
    <property type="protein sequence ID" value="KAH6687187.1"/>
    <property type="molecule type" value="Genomic_DNA"/>
</dbReference>
<evidence type="ECO:0000256" key="4">
    <source>
        <dbReference type="ARBA" id="ARBA00023136"/>
    </source>
</evidence>
<dbReference type="Proteomes" id="UP000770015">
    <property type="component" value="Unassembled WGS sequence"/>
</dbReference>
<feature type="region of interest" description="Disordered" evidence="6">
    <location>
        <begin position="410"/>
        <end position="455"/>
    </location>
</feature>
<dbReference type="Pfam" id="PF20684">
    <property type="entry name" value="Fung_rhodopsin"/>
    <property type="match status" value="1"/>
</dbReference>
<accession>A0A9P9AAB3</accession>
<feature type="transmembrane region" description="Helical" evidence="7">
    <location>
        <begin position="146"/>
        <end position="168"/>
    </location>
</feature>
<keyword evidence="3 7" id="KW-1133">Transmembrane helix</keyword>
<evidence type="ECO:0000256" key="5">
    <source>
        <dbReference type="ARBA" id="ARBA00038359"/>
    </source>
</evidence>
<evidence type="ECO:0000256" key="3">
    <source>
        <dbReference type="ARBA" id="ARBA00022989"/>
    </source>
</evidence>
<feature type="transmembrane region" description="Helical" evidence="7">
    <location>
        <begin position="231"/>
        <end position="251"/>
    </location>
</feature>
<protein>
    <recommendedName>
        <fullName evidence="8">Rhodopsin domain-containing protein</fullName>
    </recommendedName>
</protein>
<feature type="domain" description="Rhodopsin" evidence="8">
    <location>
        <begin position="37"/>
        <end position="288"/>
    </location>
</feature>
<dbReference type="GO" id="GO:0016020">
    <property type="term" value="C:membrane"/>
    <property type="evidence" value="ECO:0007669"/>
    <property type="project" value="UniProtKB-SubCell"/>
</dbReference>
<dbReference type="OrthoDB" id="2988756at2759"/>
<keyword evidence="4 7" id="KW-0472">Membrane</keyword>
<name>A0A9P9AAB3_9PEZI</name>
<sequence>MASGPVDPAAEAAAKAEVFYREVWALLGVAVLIIALRTYGRIRSVGFANFQLDDYLVWLALLFYSGESVLAWLVGYLAHGIANNGMTDEERANLSPTNPEYQMRITGSIIQLCGWTSYSIVLWLLKGSLLMLYRRLTVGLSRMYTIRVTIGFYIVACSWLIVTLNLFLSCLPLHRMWQIYPDPGPRCYPATSPQVVWMYYAFNVSTDFYLLSIPLPLLWGSRLRPLKKFGLVCLFGGGFFVITCATLRAFYIVTNPIEGAQTAGSWAVRETFVALATTNLPLVFPVVRQWVSPIIGPIISSVRSSKRANNMGTSTATPRVGNRTFGSGALGPQGWRGRGPPTPNPIPDMTFNDSDERFVTDGFNSSELQDASAWGGTKSADTSAVLMDQQSEADPEDAAGNTSIIHKQVEVSIVRNNRPDETTLRPGTPDDQPWALRSHSASASGPGPIFKRQSH</sequence>
<evidence type="ECO:0000313" key="10">
    <source>
        <dbReference type="Proteomes" id="UP000770015"/>
    </source>
</evidence>